<organism evidence="7 8">
    <name type="scientific">Altererythrobacter litoralis</name>
    <dbReference type="NCBI Taxonomy" id="3113904"/>
    <lineage>
        <taxon>Bacteria</taxon>
        <taxon>Pseudomonadati</taxon>
        <taxon>Pseudomonadota</taxon>
        <taxon>Alphaproteobacteria</taxon>
        <taxon>Sphingomonadales</taxon>
        <taxon>Erythrobacteraceae</taxon>
        <taxon>Altererythrobacter</taxon>
    </lineage>
</organism>
<dbReference type="PANTHER" id="PTHR34858">
    <property type="entry name" value="CYSO-CYSTEINE PEPTIDASE"/>
    <property type="match status" value="1"/>
</dbReference>
<evidence type="ECO:0000313" key="8">
    <source>
        <dbReference type="Proteomes" id="UP001343492"/>
    </source>
</evidence>
<dbReference type="Proteomes" id="UP001343492">
    <property type="component" value="Unassembled WGS sequence"/>
</dbReference>
<dbReference type="InterPro" id="IPR028090">
    <property type="entry name" value="JAB_dom_prok"/>
</dbReference>
<dbReference type="EMBL" id="JAZDQV010000005">
    <property type="protein sequence ID" value="MEE1877447.1"/>
    <property type="molecule type" value="Genomic_DNA"/>
</dbReference>
<comment type="caution">
    <text evidence="7">The sequence shown here is derived from an EMBL/GenBank/DDBJ whole genome shotgun (WGS) entry which is preliminary data.</text>
</comment>
<dbReference type="PANTHER" id="PTHR34858:SF1">
    <property type="entry name" value="CYSO-CYSTEINE PEPTIDASE"/>
    <property type="match status" value="1"/>
</dbReference>
<protein>
    <submittedName>
        <fullName evidence="7">M67 family metallopeptidase</fullName>
    </submittedName>
</protein>
<keyword evidence="2" id="KW-0479">Metal-binding</keyword>
<dbReference type="InterPro" id="IPR051929">
    <property type="entry name" value="VirAsm_ModProt"/>
</dbReference>
<reference evidence="7 8" key="1">
    <citation type="submission" date="2024-01" db="EMBL/GenBank/DDBJ databases">
        <title>The genome sequence of Erythrobacteraceae sp. strain 1XM1-14.</title>
        <authorList>
            <person name="Liu Y."/>
        </authorList>
    </citation>
    <scope>NUCLEOTIDE SEQUENCE [LARGE SCALE GENOMIC DNA]</scope>
    <source>
        <strain evidence="7 8">1XM1-14</strain>
    </source>
</reference>
<sequence length="131" mass="14140">MHVIMTIQVLARMLSEAQAALPRECCGILLGTGNRFTEARPAANVHPEPETHFEIDPQALIDAHRAARAGGPQVVGYYHSHPTGAAEPSATDRAMASGDGRVWAIVGTDKVSFWQDTPDGFRALSYLVEES</sequence>
<feature type="domain" description="MPN" evidence="6">
    <location>
        <begin position="3"/>
        <end position="131"/>
    </location>
</feature>
<name>A0ABU7GED0_9SPHN</name>
<dbReference type="CDD" id="cd08070">
    <property type="entry name" value="MPN_like"/>
    <property type="match status" value="1"/>
</dbReference>
<dbReference type="RefSeq" id="WP_354144545.1">
    <property type="nucleotide sequence ID" value="NZ_JAZDQV010000005.1"/>
</dbReference>
<accession>A0ABU7GED0</accession>
<dbReference type="InterPro" id="IPR000555">
    <property type="entry name" value="JAMM/MPN+_dom"/>
</dbReference>
<dbReference type="Gene3D" id="3.40.140.10">
    <property type="entry name" value="Cytidine Deaminase, domain 2"/>
    <property type="match status" value="1"/>
</dbReference>
<keyword evidence="3" id="KW-0378">Hydrolase</keyword>
<evidence type="ECO:0000256" key="2">
    <source>
        <dbReference type="ARBA" id="ARBA00022723"/>
    </source>
</evidence>
<keyword evidence="1" id="KW-0645">Protease</keyword>
<dbReference type="Pfam" id="PF14464">
    <property type="entry name" value="Prok-JAB"/>
    <property type="match status" value="1"/>
</dbReference>
<dbReference type="SUPFAM" id="SSF102712">
    <property type="entry name" value="JAB1/MPN domain"/>
    <property type="match status" value="1"/>
</dbReference>
<keyword evidence="5" id="KW-0482">Metalloprotease</keyword>
<evidence type="ECO:0000256" key="5">
    <source>
        <dbReference type="ARBA" id="ARBA00023049"/>
    </source>
</evidence>
<proteinExistence type="predicted"/>
<dbReference type="SMART" id="SM00232">
    <property type="entry name" value="JAB_MPN"/>
    <property type="match status" value="1"/>
</dbReference>
<keyword evidence="4" id="KW-0862">Zinc</keyword>
<evidence type="ECO:0000259" key="6">
    <source>
        <dbReference type="PROSITE" id="PS50249"/>
    </source>
</evidence>
<evidence type="ECO:0000256" key="4">
    <source>
        <dbReference type="ARBA" id="ARBA00022833"/>
    </source>
</evidence>
<evidence type="ECO:0000256" key="3">
    <source>
        <dbReference type="ARBA" id="ARBA00022801"/>
    </source>
</evidence>
<dbReference type="InterPro" id="IPR037518">
    <property type="entry name" value="MPN"/>
</dbReference>
<evidence type="ECO:0000313" key="7">
    <source>
        <dbReference type="EMBL" id="MEE1877447.1"/>
    </source>
</evidence>
<evidence type="ECO:0000256" key="1">
    <source>
        <dbReference type="ARBA" id="ARBA00022670"/>
    </source>
</evidence>
<dbReference type="PROSITE" id="PS50249">
    <property type="entry name" value="MPN"/>
    <property type="match status" value="1"/>
</dbReference>
<gene>
    <name evidence="7" type="ORF">VRS74_07080</name>
</gene>
<keyword evidence="8" id="KW-1185">Reference proteome</keyword>